<dbReference type="AlphaFoldDB" id="A0A809S660"/>
<dbReference type="InterPro" id="IPR008311">
    <property type="entry name" value="UCP028101"/>
</dbReference>
<dbReference type="Proteomes" id="UP000662914">
    <property type="component" value="Chromosome"/>
</dbReference>
<dbReference type="SUPFAM" id="SSF63829">
    <property type="entry name" value="Calcium-dependent phosphotriesterase"/>
    <property type="match status" value="1"/>
</dbReference>
<keyword evidence="1" id="KW-0732">Signal</keyword>
<gene>
    <name evidence="2" type="ORF">DSYM_22100</name>
</gene>
<evidence type="ECO:0000313" key="2">
    <source>
        <dbReference type="EMBL" id="BBO21511.1"/>
    </source>
</evidence>
<reference evidence="2" key="1">
    <citation type="journal article" name="DNA Res.">
        <title>The physiological potential of anammox bacteria as revealed by their core genome structure.</title>
        <authorList>
            <person name="Okubo T."/>
            <person name="Toyoda A."/>
            <person name="Fukuhara K."/>
            <person name="Uchiyama I."/>
            <person name="Harigaya Y."/>
            <person name="Kuroiwa M."/>
            <person name="Suzuki T."/>
            <person name="Murakami Y."/>
            <person name="Suwa Y."/>
            <person name="Takami H."/>
        </authorList>
    </citation>
    <scope>NUCLEOTIDE SEQUENCE</scope>
    <source>
        <strain evidence="2">317325-3</strain>
    </source>
</reference>
<dbReference type="Pfam" id="PF07433">
    <property type="entry name" value="DUF1513"/>
    <property type="match status" value="1"/>
</dbReference>
<organism evidence="2 3">
    <name type="scientific">Candidatus Desulfobacillus denitrificans</name>
    <dbReference type="NCBI Taxonomy" id="2608985"/>
    <lineage>
        <taxon>Bacteria</taxon>
        <taxon>Pseudomonadati</taxon>
        <taxon>Pseudomonadota</taxon>
        <taxon>Betaproteobacteria</taxon>
        <taxon>Candidatus Desulfobacillus</taxon>
    </lineage>
</organism>
<proteinExistence type="predicted"/>
<evidence type="ECO:0000313" key="3">
    <source>
        <dbReference type="Proteomes" id="UP000662914"/>
    </source>
</evidence>
<sequence length="382" mass="40777">MNRRHALRALTGLTSLAVLPRLTFAAREAGIAGAIRPALIGAAWRGPNKGDPHFAGALEADWSGKAVAIRHAVALPGRAHGVIAEPGGGLLVVAYRFGDWLLRSDAEGKVVQRHSLREEGGRLLCGHAVYAPDRSALYTTETDVRTNRGWIGVRDPKTFRKLAEFETHGVDPHQVEVDHAGLLYVANGGVARNPANDGKLDLASMDSSLVRLDPADGRLLGQWRLPDPRLSLRHLAWNRPPGEAGALLGLALQAEHNDAAQREAAPVLSVFDGKALTLPAPVGDGVGYCGNIAPAYRGGFALTSIAGKGLVWHPGRPEKLQTFVEMQEAYALAPWHGPGRGGGALVATALGLVRWHPETQAQILAWPQPMAVDNHWVLIGET</sequence>
<dbReference type="EMBL" id="AP021857">
    <property type="protein sequence ID" value="BBO21511.1"/>
    <property type="molecule type" value="Genomic_DNA"/>
</dbReference>
<feature type="signal peptide" evidence="1">
    <location>
        <begin position="1"/>
        <end position="25"/>
    </location>
</feature>
<protein>
    <submittedName>
        <fullName evidence="2">Twin-arginine translocation pathway signal</fullName>
    </submittedName>
</protein>
<accession>A0A809S660</accession>
<dbReference type="KEGG" id="ddz:DSYM_22100"/>
<name>A0A809S660_9PROT</name>
<evidence type="ECO:0000256" key="1">
    <source>
        <dbReference type="SAM" id="SignalP"/>
    </source>
</evidence>
<feature type="chain" id="PRO_5035257214" evidence="1">
    <location>
        <begin position="26"/>
        <end position="382"/>
    </location>
</feature>